<protein>
    <submittedName>
        <fullName evidence="2">N-acetyltransferase</fullName>
    </submittedName>
</protein>
<dbReference type="InterPro" id="IPR016181">
    <property type="entry name" value="Acyl_CoA_acyltransferase"/>
</dbReference>
<keyword evidence="3" id="KW-1185">Reference proteome</keyword>
<feature type="domain" description="N-acetyltransferase" evidence="1">
    <location>
        <begin position="1"/>
        <end position="155"/>
    </location>
</feature>
<dbReference type="Proteomes" id="UP001157133">
    <property type="component" value="Unassembled WGS sequence"/>
</dbReference>
<evidence type="ECO:0000259" key="1">
    <source>
        <dbReference type="PROSITE" id="PS51186"/>
    </source>
</evidence>
<dbReference type="RefSeq" id="WP_284208235.1">
    <property type="nucleotide sequence ID" value="NZ_BSSU01000011.1"/>
</dbReference>
<evidence type="ECO:0000313" key="2">
    <source>
        <dbReference type="EMBL" id="GLX82850.1"/>
    </source>
</evidence>
<organism evidence="2 3">
    <name type="scientific">Thalassotalea eurytherma</name>
    <dbReference type="NCBI Taxonomy" id="1144278"/>
    <lineage>
        <taxon>Bacteria</taxon>
        <taxon>Pseudomonadati</taxon>
        <taxon>Pseudomonadota</taxon>
        <taxon>Gammaproteobacteria</taxon>
        <taxon>Alteromonadales</taxon>
        <taxon>Colwelliaceae</taxon>
        <taxon>Thalassotalea</taxon>
    </lineage>
</organism>
<reference evidence="2 3" key="1">
    <citation type="submission" date="2023-03" db="EMBL/GenBank/DDBJ databases">
        <title>Draft genome sequence of Thalassotalea eurytherma JCM 18482T.</title>
        <authorList>
            <person name="Sawabe T."/>
        </authorList>
    </citation>
    <scope>NUCLEOTIDE SEQUENCE [LARGE SCALE GENOMIC DNA]</scope>
    <source>
        <strain evidence="2 3">JCM 18482</strain>
    </source>
</reference>
<name>A0ABQ6H6M7_9GAMM</name>
<sequence length="178" mass="19666">MEVSLYTENELNDVVAVYVEAFSKSEGENEGLVIGELAKALLETTPSQDIYCFVAKQHQQIIGVIIFSRMIFEEPLQSFILSPVAVNSLSQKQGVGQQLITEGIEYLKKQGVTLVFTYGDPAYYSKVGFDVITERQIKAPQPLSFPHGWLAQSLSGDDIPILTGDSICVAALNKAQYW</sequence>
<dbReference type="Gene3D" id="3.40.630.30">
    <property type="match status" value="1"/>
</dbReference>
<comment type="caution">
    <text evidence="2">The sequence shown here is derived from an EMBL/GenBank/DDBJ whole genome shotgun (WGS) entry which is preliminary data.</text>
</comment>
<dbReference type="InterPro" id="IPR000182">
    <property type="entry name" value="GNAT_dom"/>
</dbReference>
<accession>A0ABQ6H6M7</accession>
<dbReference type="PROSITE" id="PS51186">
    <property type="entry name" value="GNAT"/>
    <property type="match status" value="1"/>
</dbReference>
<dbReference type="CDD" id="cd04301">
    <property type="entry name" value="NAT_SF"/>
    <property type="match status" value="1"/>
</dbReference>
<dbReference type="EMBL" id="BSSU01000011">
    <property type="protein sequence ID" value="GLX82850.1"/>
    <property type="molecule type" value="Genomic_DNA"/>
</dbReference>
<dbReference type="Pfam" id="PF13527">
    <property type="entry name" value="Acetyltransf_9"/>
    <property type="match status" value="1"/>
</dbReference>
<dbReference type="SUPFAM" id="SSF55729">
    <property type="entry name" value="Acyl-CoA N-acyltransferases (Nat)"/>
    <property type="match status" value="1"/>
</dbReference>
<proteinExistence type="predicted"/>
<gene>
    <name evidence="2" type="ORF">theurythT_23020</name>
</gene>
<evidence type="ECO:0000313" key="3">
    <source>
        <dbReference type="Proteomes" id="UP001157133"/>
    </source>
</evidence>